<feature type="domain" description="Isopenicillin N synthase-like Fe(2+) 2OG dioxygenase" evidence="1">
    <location>
        <begin position="18"/>
        <end position="49"/>
    </location>
</feature>
<evidence type="ECO:0000259" key="1">
    <source>
        <dbReference type="Pfam" id="PF03171"/>
    </source>
</evidence>
<dbReference type="EMBL" id="PDCK01000042">
    <property type="protein sequence ID" value="PRQ36494.1"/>
    <property type="molecule type" value="Genomic_DNA"/>
</dbReference>
<proteinExistence type="predicted"/>
<dbReference type="Proteomes" id="UP000238479">
    <property type="component" value="Chromosome 4"/>
</dbReference>
<dbReference type="GO" id="GO:0051213">
    <property type="term" value="F:dioxygenase activity"/>
    <property type="evidence" value="ECO:0007669"/>
    <property type="project" value="UniProtKB-KW"/>
</dbReference>
<evidence type="ECO:0000313" key="2">
    <source>
        <dbReference type="EMBL" id="PRQ36494.1"/>
    </source>
</evidence>
<dbReference type="Pfam" id="PF03171">
    <property type="entry name" value="2OG-FeII_Oxy"/>
    <property type="match status" value="1"/>
</dbReference>
<sequence length="71" mass="8367">MDGINQKCKSRKRSDRTETGLQIQYQNKWIDVPPMPEALVVNVGDFLQARSLYRISSARWFTSDHFIVFYI</sequence>
<protein>
    <submittedName>
        <fullName evidence="2">Putative oxoglutarate/iron-dependent dioxygenase, isopenicillin N synthase</fullName>
    </submittedName>
</protein>
<keyword evidence="3" id="KW-1185">Reference proteome</keyword>
<reference evidence="2 3" key="1">
    <citation type="journal article" date="2018" name="Nat. Genet.">
        <title>The Rosa genome provides new insights in the design of modern roses.</title>
        <authorList>
            <person name="Bendahmane M."/>
        </authorList>
    </citation>
    <scope>NUCLEOTIDE SEQUENCE [LARGE SCALE GENOMIC DNA]</scope>
    <source>
        <strain evidence="3">cv. Old Blush</strain>
    </source>
</reference>
<evidence type="ECO:0000313" key="3">
    <source>
        <dbReference type="Proteomes" id="UP000238479"/>
    </source>
</evidence>
<dbReference type="AlphaFoldDB" id="A0A2P6QQN2"/>
<gene>
    <name evidence="2" type="ORF">RchiOBHm_Chr4g0392171</name>
</gene>
<comment type="caution">
    <text evidence="2">The sequence shown here is derived from an EMBL/GenBank/DDBJ whole genome shotgun (WGS) entry which is preliminary data.</text>
</comment>
<organism evidence="2 3">
    <name type="scientific">Rosa chinensis</name>
    <name type="common">China rose</name>
    <dbReference type="NCBI Taxonomy" id="74649"/>
    <lineage>
        <taxon>Eukaryota</taxon>
        <taxon>Viridiplantae</taxon>
        <taxon>Streptophyta</taxon>
        <taxon>Embryophyta</taxon>
        <taxon>Tracheophyta</taxon>
        <taxon>Spermatophyta</taxon>
        <taxon>Magnoliopsida</taxon>
        <taxon>eudicotyledons</taxon>
        <taxon>Gunneridae</taxon>
        <taxon>Pentapetalae</taxon>
        <taxon>rosids</taxon>
        <taxon>fabids</taxon>
        <taxon>Rosales</taxon>
        <taxon>Rosaceae</taxon>
        <taxon>Rosoideae</taxon>
        <taxon>Rosoideae incertae sedis</taxon>
        <taxon>Rosa</taxon>
    </lineage>
</organism>
<accession>A0A2P6QQN2</accession>
<dbReference type="SUPFAM" id="SSF51197">
    <property type="entry name" value="Clavaminate synthase-like"/>
    <property type="match status" value="1"/>
</dbReference>
<dbReference type="InterPro" id="IPR044861">
    <property type="entry name" value="IPNS-like_FE2OG_OXY"/>
</dbReference>
<name>A0A2P6QQN2_ROSCH</name>
<dbReference type="Gramene" id="PRQ36494">
    <property type="protein sequence ID" value="PRQ36494"/>
    <property type="gene ID" value="RchiOBHm_Chr4g0392171"/>
</dbReference>
<dbReference type="InterPro" id="IPR027443">
    <property type="entry name" value="IPNS-like_sf"/>
</dbReference>
<keyword evidence="2" id="KW-0223">Dioxygenase</keyword>
<keyword evidence="2" id="KW-0560">Oxidoreductase</keyword>
<dbReference type="Gene3D" id="2.60.120.330">
    <property type="entry name" value="B-lactam Antibiotic, Isopenicillin N Synthase, Chain"/>
    <property type="match status" value="1"/>
</dbReference>